<proteinExistence type="predicted"/>
<feature type="domain" description="Glutamine amidotransferase" evidence="1">
    <location>
        <begin position="77"/>
        <end position="180"/>
    </location>
</feature>
<sequence length="244" mass="26541">MQKINVGILKPGSAPEKLAAIQGDYDARFRALLGEDAFAFATYDIENGVFPESATAADAWIITGSRHGVYEDHPWIAPLEQLIRDIQVTRRPLVGICFGHQIVAQALGGRVERAAAGWIAGPRRYRSAEGNSFFANAWHRDQVVGLPPEAEIIATGDGCPAAGLRYRRPILTLQAHPEFDTDYFLGLLAERGGALPEGQFETVRDKAHRCTLDLDYLARLLRDMLKAAPAHGAGAANDAESPDL</sequence>
<dbReference type="EMBL" id="CP032695">
    <property type="protein sequence ID" value="AYG61847.1"/>
    <property type="molecule type" value="Genomic_DNA"/>
</dbReference>
<geneLocation type="plasmid" evidence="3">
    <name>prccge525c</name>
</geneLocation>
<dbReference type="PANTHER" id="PTHR42695">
    <property type="entry name" value="GLUTAMINE AMIDOTRANSFERASE YLR126C-RELATED"/>
    <property type="match status" value="1"/>
</dbReference>
<dbReference type="RefSeq" id="WP_120706783.1">
    <property type="nucleotide sequence ID" value="NZ_CP032695.1"/>
</dbReference>
<keyword evidence="2" id="KW-0614">Plasmid</keyword>
<dbReference type="InterPro" id="IPR017926">
    <property type="entry name" value="GATASE"/>
</dbReference>
<dbReference type="Proteomes" id="UP000282195">
    <property type="component" value="Plasmid pRCCGE525c"/>
</dbReference>
<dbReference type="KEGG" id="rjg:CCGE525_23560"/>
<protein>
    <submittedName>
        <fullName evidence="2">Type 1 glutamine amidotransferase</fullName>
    </submittedName>
</protein>
<name>A0A387FVN2_9HYPH</name>
<evidence type="ECO:0000259" key="1">
    <source>
        <dbReference type="Pfam" id="PF00117"/>
    </source>
</evidence>
<keyword evidence="3" id="KW-1185">Reference proteome</keyword>
<reference evidence="2 3" key="1">
    <citation type="submission" date="2018-10" db="EMBL/GenBank/DDBJ databases">
        <title>Rhizobium etli, R. leguminosarum and a new Rhizobium genospecies from Phaseolus dumosus.</title>
        <authorList>
            <person name="Ramirez-Puebla S.T."/>
            <person name="Rogel-Hernandez M.A."/>
            <person name="Guerrero G."/>
            <person name="Ormeno-Orrillo E."/>
            <person name="Martinez-Romero J.C."/>
            <person name="Negrete-Yankelevich S."/>
            <person name="Martinez-Romero E."/>
        </authorList>
    </citation>
    <scope>NUCLEOTIDE SEQUENCE [LARGE SCALE GENOMIC DNA]</scope>
    <source>
        <strain evidence="2 3">CCGE525</strain>
        <plasmid evidence="3">prccge525c</plasmid>
    </source>
</reference>
<accession>A0A387FVN2</accession>
<keyword evidence="2" id="KW-0315">Glutamine amidotransferase</keyword>
<keyword evidence="2" id="KW-0808">Transferase</keyword>
<dbReference type="InterPro" id="IPR029062">
    <property type="entry name" value="Class_I_gatase-like"/>
</dbReference>
<dbReference type="AlphaFoldDB" id="A0A387FVN2"/>
<dbReference type="PANTHER" id="PTHR42695:SF5">
    <property type="entry name" value="GLUTAMINE AMIDOTRANSFERASE YLR126C-RELATED"/>
    <property type="match status" value="1"/>
</dbReference>
<evidence type="ECO:0000313" key="2">
    <source>
        <dbReference type="EMBL" id="AYG61847.1"/>
    </source>
</evidence>
<dbReference type="GO" id="GO:0016740">
    <property type="term" value="F:transferase activity"/>
    <property type="evidence" value="ECO:0007669"/>
    <property type="project" value="UniProtKB-KW"/>
</dbReference>
<organism evidence="2 3">
    <name type="scientific">Rhizobium jaguaris</name>
    <dbReference type="NCBI Taxonomy" id="1312183"/>
    <lineage>
        <taxon>Bacteria</taxon>
        <taxon>Pseudomonadati</taxon>
        <taxon>Pseudomonadota</taxon>
        <taxon>Alphaproteobacteria</taxon>
        <taxon>Hyphomicrobiales</taxon>
        <taxon>Rhizobiaceae</taxon>
        <taxon>Rhizobium/Agrobacterium group</taxon>
        <taxon>Rhizobium</taxon>
    </lineage>
</organism>
<dbReference type="PROSITE" id="PS51273">
    <property type="entry name" value="GATASE_TYPE_1"/>
    <property type="match status" value="1"/>
</dbReference>
<dbReference type="Pfam" id="PF00117">
    <property type="entry name" value="GATase"/>
    <property type="match status" value="1"/>
</dbReference>
<dbReference type="Gene3D" id="3.40.50.880">
    <property type="match status" value="1"/>
</dbReference>
<gene>
    <name evidence="2" type="ORF">CCGE525_23560</name>
</gene>
<dbReference type="InterPro" id="IPR044992">
    <property type="entry name" value="ChyE-like"/>
</dbReference>
<dbReference type="GO" id="GO:0005829">
    <property type="term" value="C:cytosol"/>
    <property type="evidence" value="ECO:0007669"/>
    <property type="project" value="TreeGrafter"/>
</dbReference>
<dbReference type="SUPFAM" id="SSF52317">
    <property type="entry name" value="Class I glutamine amidotransferase-like"/>
    <property type="match status" value="1"/>
</dbReference>
<dbReference type="OrthoDB" id="9794816at2"/>
<evidence type="ECO:0000313" key="3">
    <source>
        <dbReference type="Proteomes" id="UP000282195"/>
    </source>
</evidence>
<dbReference type="CDD" id="cd01741">
    <property type="entry name" value="GATase1_1"/>
    <property type="match status" value="1"/>
</dbReference>